<sequence>MAECDKLAESGRRFFLSRGAVAAVGAAAVAGAIPASEAEAAPAPARITYPVARVANVGELKPNEPVPISYPDPDSPGVVMKLGTRVAGGVGPDGDIVAFSTMCPHKGFPLFFRADDRSLNCPGHYSRFDCEKGGLQIWGQATANLAQFRLAIAANGDISAIGVDELIYGRISNVLA</sequence>
<proteinExistence type="predicted"/>
<keyword evidence="3" id="KW-0408">Iron</keyword>
<dbReference type="InterPro" id="IPR036922">
    <property type="entry name" value="Rieske_2Fe-2S_sf"/>
</dbReference>
<keyword evidence="7" id="KW-1185">Reference proteome</keyword>
<name>A0A2W7ITN2_9PROT</name>
<evidence type="ECO:0000313" key="6">
    <source>
        <dbReference type="EMBL" id="PZW50819.1"/>
    </source>
</evidence>
<gene>
    <name evidence="6" type="ORF">C8P66_10132</name>
</gene>
<dbReference type="PROSITE" id="PS51296">
    <property type="entry name" value="RIESKE"/>
    <property type="match status" value="1"/>
</dbReference>
<dbReference type="NCBIfam" id="TIGR02694">
    <property type="entry name" value="arsenite_ox_S"/>
    <property type="match status" value="1"/>
</dbReference>
<evidence type="ECO:0000256" key="2">
    <source>
        <dbReference type="ARBA" id="ARBA00022723"/>
    </source>
</evidence>
<dbReference type="RefSeq" id="WP_111396120.1">
    <property type="nucleotide sequence ID" value="NZ_QKYU01000001.1"/>
</dbReference>
<dbReference type="PROSITE" id="PS51318">
    <property type="entry name" value="TAT"/>
    <property type="match status" value="1"/>
</dbReference>
<evidence type="ECO:0000256" key="3">
    <source>
        <dbReference type="ARBA" id="ARBA00023004"/>
    </source>
</evidence>
<dbReference type="InterPro" id="IPR014067">
    <property type="entry name" value="AioB/IdrB_ssu"/>
</dbReference>
<feature type="domain" description="Rieske" evidence="5">
    <location>
        <begin position="63"/>
        <end position="159"/>
    </location>
</feature>
<dbReference type="OrthoDB" id="25106at2"/>
<reference evidence="6 7" key="1">
    <citation type="submission" date="2018-06" db="EMBL/GenBank/DDBJ databases">
        <title>Genomic Encyclopedia of Archaeal and Bacterial Type Strains, Phase II (KMG-II): from individual species to whole genera.</title>
        <authorList>
            <person name="Goeker M."/>
        </authorList>
    </citation>
    <scope>NUCLEOTIDE SEQUENCE [LARGE SCALE GENOMIC DNA]</scope>
    <source>
        <strain evidence="6 7">DSM 24525</strain>
    </source>
</reference>
<dbReference type="GO" id="GO:0046872">
    <property type="term" value="F:metal ion binding"/>
    <property type="evidence" value="ECO:0007669"/>
    <property type="project" value="UniProtKB-KW"/>
</dbReference>
<dbReference type="EMBL" id="QKYU01000001">
    <property type="protein sequence ID" value="PZW50819.1"/>
    <property type="molecule type" value="Genomic_DNA"/>
</dbReference>
<organism evidence="6 7">
    <name type="scientific">Humitalea rosea</name>
    <dbReference type="NCBI Taxonomy" id="990373"/>
    <lineage>
        <taxon>Bacteria</taxon>
        <taxon>Pseudomonadati</taxon>
        <taxon>Pseudomonadota</taxon>
        <taxon>Alphaproteobacteria</taxon>
        <taxon>Acetobacterales</taxon>
        <taxon>Roseomonadaceae</taxon>
        <taxon>Humitalea</taxon>
    </lineage>
</organism>
<keyword evidence="2" id="KW-0479">Metal-binding</keyword>
<dbReference type="InterPro" id="IPR006311">
    <property type="entry name" value="TAT_signal"/>
</dbReference>
<dbReference type="GO" id="GO:0051537">
    <property type="term" value="F:2 iron, 2 sulfur cluster binding"/>
    <property type="evidence" value="ECO:0007669"/>
    <property type="project" value="UniProtKB-KW"/>
</dbReference>
<dbReference type="Gene3D" id="2.102.10.10">
    <property type="entry name" value="Rieske [2Fe-2S] iron-sulphur domain"/>
    <property type="match status" value="1"/>
</dbReference>
<evidence type="ECO:0000256" key="4">
    <source>
        <dbReference type="ARBA" id="ARBA00023014"/>
    </source>
</evidence>
<dbReference type="Pfam" id="PF00355">
    <property type="entry name" value="Rieske"/>
    <property type="match status" value="1"/>
</dbReference>
<evidence type="ECO:0000256" key="1">
    <source>
        <dbReference type="ARBA" id="ARBA00022714"/>
    </source>
</evidence>
<dbReference type="Proteomes" id="UP000249688">
    <property type="component" value="Unassembled WGS sequence"/>
</dbReference>
<keyword evidence="4" id="KW-0411">Iron-sulfur</keyword>
<dbReference type="InterPro" id="IPR017941">
    <property type="entry name" value="Rieske_2Fe-2S"/>
</dbReference>
<evidence type="ECO:0000259" key="5">
    <source>
        <dbReference type="PROSITE" id="PS51296"/>
    </source>
</evidence>
<keyword evidence="1" id="KW-0001">2Fe-2S</keyword>
<dbReference type="SUPFAM" id="SSF50022">
    <property type="entry name" value="ISP domain"/>
    <property type="match status" value="1"/>
</dbReference>
<dbReference type="AlphaFoldDB" id="A0A2W7ITN2"/>
<protein>
    <submittedName>
        <fullName evidence="6">Arsenite oxidase small subunit</fullName>
    </submittedName>
</protein>
<evidence type="ECO:0000313" key="7">
    <source>
        <dbReference type="Proteomes" id="UP000249688"/>
    </source>
</evidence>
<accession>A0A2W7ITN2</accession>
<comment type="caution">
    <text evidence="6">The sequence shown here is derived from an EMBL/GenBank/DDBJ whole genome shotgun (WGS) entry which is preliminary data.</text>
</comment>